<organism evidence="3 4">
    <name type="scientific">Botrimarina mediterranea</name>
    <dbReference type="NCBI Taxonomy" id="2528022"/>
    <lineage>
        <taxon>Bacteria</taxon>
        <taxon>Pseudomonadati</taxon>
        <taxon>Planctomycetota</taxon>
        <taxon>Planctomycetia</taxon>
        <taxon>Pirellulales</taxon>
        <taxon>Lacipirellulaceae</taxon>
        <taxon>Botrimarina</taxon>
    </lineage>
</organism>
<accession>A0A518K4X1</accession>
<dbReference type="AlphaFoldDB" id="A0A518K4X1"/>
<proteinExistence type="predicted"/>
<dbReference type="InterPro" id="IPR033803">
    <property type="entry name" value="CBD-like_Golvesin-Xly"/>
</dbReference>
<dbReference type="Proteomes" id="UP000316426">
    <property type="component" value="Chromosome"/>
</dbReference>
<sequence length="226" mass="23030" precursor="true">MKWTPIAVSLCLAIMAGPNVANAAFLIEIDTDGADDGPFTPSPNFSFGGDTTTASSSIASPTVGLTGGDSIFGGDGVNDPDTYLYRYAPGVDADNLALATGTALNDDGDFAFGLTGGVSGAYRVYATWPETTNVSGGDTTFTLSEVGGDLFSVSLDQNNTGGEWILLGEANLSAGVVYTLAQTAGSNTFVSMRASAAMFERVPEPTSVALTFGAAIGLLGLRGRTH</sequence>
<gene>
    <name evidence="3" type="ORF">Spa11_10070</name>
</gene>
<protein>
    <recommendedName>
        <fullName evidence="2">Golvesin/Xly CBD-like domain-containing protein</fullName>
    </recommendedName>
</protein>
<keyword evidence="1" id="KW-0732">Signal</keyword>
<dbReference type="KEGG" id="bmei:Spa11_10070"/>
<evidence type="ECO:0000313" key="3">
    <source>
        <dbReference type="EMBL" id="QDV72825.1"/>
    </source>
</evidence>
<dbReference type="EMBL" id="CP036349">
    <property type="protein sequence ID" value="QDV72825.1"/>
    <property type="molecule type" value="Genomic_DNA"/>
</dbReference>
<feature type="domain" description="Golvesin/Xly CBD-like" evidence="2">
    <location>
        <begin position="109"/>
        <end position="188"/>
    </location>
</feature>
<dbReference type="Pfam" id="PF25275">
    <property type="entry name" value="Golvesin_C"/>
    <property type="match status" value="1"/>
</dbReference>
<name>A0A518K4X1_9BACT</name>
<evidence type="ECO:0000256" key="1">
    <source>
        <dbReference type="SAM" id="SignalP"/>
    </source>
</evidence>
<evidence type="ECO:0000313" key="4">
    <source>
        <dbReference type="Proteomes" id="UP000316426"/>
    </source>
</evidence>
<feature type="chain" id="PRO_5021923967" description="Golvesin/Xly CBD-like domain-containing protein" evidence="1">
    <location>
        <begin position="24"/>
        <end position="226"/>
    </location>
</feature>
<reference evidence="3 4" key="1">
    <citation type="submission" date="2019-02" db="EMBL/GenBank/DDBJ databases">
        <title>Deep-cultivation of Planctomycetes and their phenomic and genomic characterization uncovers novel biology.</title>
        <authorList>
            <person name="Wiegand S."/>
            <person name="Jogler M."/>
            <person name="Boedeker C."/>
            <person name="Pinto D."/>
            <person name="Vollmers J."/>
            <person name="Rivas-Marin E."/>
            <person name="Kohn T."/>
            <person name="Peeters S.H."/>
            <person name="Heuer A."/>
            <person name="Rast P."/>
            <person name="Oberbeckmann S."/>
            <person name="Bunk B."/>
            <person name="Jeske O."/>
            <person name="Meyerdierks A."/>
            <person name="Storesund J.E."/>
            <person name="Kallscheuer N."/>
            <person name="Luecker S."/>
            <person name="Lage O.M."/>
            <person name="Pohl T."/>
            <person name="Merkel B.J."/>
            <person name="Hornburger P."/>
            <person name="Mueller R.-W."/>
            <person name="Bruemmer F."/>
            <person name="Labrenz M."/>
            <person name="Spormann A.M."/>
            <person name="Op den Camp H."/>
            <person name="Overmann J."/>
            <person name="Amann R."/>
            <person name="Jetten M.S.M."/>
            <person name="Mascher T."/>
            <person name="Medema M.H."/>
            <person name="Devos D.P."/>
            <person name="Kaster A.-K."/>
            <person name="Ovreas L."/>
            <person name="Rohde M."/>
            <person name="Galperin M.Y."/>
            <person name="Jogler C."/>
        </authorList>
    </citation>
    <scope>NUCLEOTIDE SEQUENCE [LARGE SCALE GENOMIC DNA]</scope>
    <source>
        <strain evidence="3 4">Spa11</strain>
    </source>
</reference>
<feature type="signal peptide" evidence="1">
    <location>
        <begin position="1"/>
        <end position="23"/>
    </location>
</feature>
<dbReference type="RefSeq" id="WP_145108761.1">
    <property type="nucleotide sequence ID" value="NZ_CP036349.1"/>
</dbReference>
<evidence type="ECO:0000259" key="2">
    <source>
        <dbReference type="Pfam" id="PF25275"/>
    </source>
</evidence>
<keyword evidence="4" id="KW-1185">Reference proteome</keyword>